<protein>
    <recommendedName>
        <fullName evidence="3">Flagellar protein FlgJ N-terminal domain-containing protein</fullName>
    </recommendedName>
</protein>
<comment type="caution">
    <text evidence="1">The sequence shown here is derived from an EMBL/GenBank/DDBJ whole genome shotgun (WGS) entry which is preliminary data.</text>
</comment>
<dbReference type="EMBL" id="PKRU02000012">
    <property type="protein sequence ID" value="RPD37380.1"/>
    <property type="molecule type" value="Genomic_DNA"/>
</dbReference>
<organism evidence="1 2">
    <name type="scientific">Candidatus Liberibacter solanacearum</name>
    <dbReference type="NCBI Taxonomy" id="556287"/>
    <lineage>
        <taxon>Bacteria</taxon>
        <taxon>Pseudomonadati</taxon>
        <taxon>Pseudomonadota</taxon>
        <taxon>Alphaproteobacteria</taxon>
        <taxon>Hyphomicrobiales</taxon>
        <taxon>Rhizobiaceae</taxon>
        <taxon>Liberibacter</taxon>
    </lineage>
</organism>
<accession>A0A3R7R9F8</accession>
<proteinExistence type="predicted"/>
<gene>
    <name evidence="1" type="ORF">C0030_002735</name>
</gene>
<dbReference type="Proteomes" id="UP000236895">
    <property type="component" value="Unassembled WGS sequence"/>
</dbReference>
<evidence type="ECO:0000313" key="2">
    <source>
        <dbReference type="Proteomes" id="UP000236895"/>
    </source>
</evidence>
<dbReference type="AlphaFoldDB" id="A0A3R7R9F8"/>
<evidence type="ECO:0000313" key="1">
    <source>
        <dbReference type="EMBL" id="RPD37380.1"/>
    </source>
</evidence>
<dbReference type="RefSeq" id="WP_103847246.1">
    <property type="nucleotide sequence ID" value="NZ_CAXYJJ010000002.1"/>
</dbReference>
<sequence>MQVSSINGNTNYFQNMDSNLTKIVPNNYSSESFSSFLQTNDLQKTSDQSKYIPEAMQKLQGVMFQYFIKSILPEETIKSLGGGFYGDFWKEILAENISNVIVKQQRITFNLSNTSKQNVDLVHSDLK</sequence>
<name>A0A3R7R9F8_9HYPH</name>
<evidence type="ECO:0008006" key="3">
    <source>
        <dbReference type="Google" id="ProtNLM"/>
    </source>
</evidence>
<reference evidence="1 2" key="1">
    <citation type="submission" date="2018-11" db="EMBL/GenBank/DDBJ databases">
        <title>Genome Analysis of Haplotype D of Candidatus Liberibacter Solanacearum.</title>
        <authorList>
            <person name="Katsir L."/>
            <person name="Ruan Z."/>
            <person name="Santos Garcia D."/>
            <person name="Piasezky A."/>
            <person name="Jiang J."/>
            <person name="Sela N."/>
            <person name="Freilich S."/>
            <person name="Bahar O."/>
        </authorList>
    </citation>
    <scope>NUCLEOTIDE SEQUENCE [LARGE SCALE GENOMIC DNA]</scope>
    <source>
        <strain evidence="2">haplotype D1</strain>
    </source>
</reference>